<protein>
    <recommendedName>
        <fullName evidence="8">Biotin transporter</fullName>
    </recommendedName>
</protein>
<keyword evidence="11" id="KW-1185">Reference proteome</keyword>
<dbReference type="PATRIC" id="fig|1178515.4.peg.3414"/>
<dbReference type="RefSeq" id="WP_068608641.1">
    <property type="nucleotide sequence ID" value="NZ_CP011388.1"/>
</dbReference>
<comment type="subcellular location">
    <subcellularLocation>
        <location evidence="1 8">Cell membrane</location>
        <topology evidence="1 8">Multi-pass membrane protein</topology>
    </subcellularLocation>
</comment>
<evidence type="ECO:0000256" key="5">
    <source>
        <dbReference type="ARBA" id="ARBA00022692"/>
    </source>
</evidence>
<evidence type="ECO:0000256" key="7">
    <source>
        <dbReference type="ARBA" id="ARBA00023136"/>
    </source>
</evidence>
<evidence type="ECO:0000256" key="1">
    <source>
        <dbReference type="ARBA" id="ARBA00004651"/>
    </source>
</evidence>
<dbReference type="OrthoDB" id="9803495at2"/>
<feature type="transmembrane region" description="Helical" evidence="9">
    <location>
        <begin position="44"/>
        <end position="71"/>
    </location>
</feature>
<dbReference type="InterPro" id="IPR003784">
    <property type="entry name" value="BioY"/>
</dbReference>
<keyword evidence="4 8" id="KW-1003">Cell membrane</keyword>
<organism evidence="10 11">
    <name type="scientific">Paenibacillus swuensis</name>
    <dbReference type="NCBI Taxonomy" id="1178515"/>
    <lineage>
        <taxon>Bacteria</taxon>
        <taxon>Bacillati</taxon>
        <taxon>Bacillota</taxon>
        <taxon>Bacilli</taxon>
        <taxon>Bacillales</taxon>
        <taxon>Paenibacillaceae</taxon>
        <taxon>Paenibacillus</taxon>
    </lineage>
</organism>
<dbReference type="Gene3D" id="1.10.1760.20">
    <property type="match status" value="1"/>
</dbReference>
<dbReference type="STRING" id="1178515.SY83_16970"/>
<dbReference type="PANTHER" id="PTHR34295:SF4">
    <property type="entry name" value="BIOTIN TRANSPORTER BIOY-RELATED"/>
    <property type="match status" value="1"/>
</dbReference>
<dbReference type="GO" id="GO:0005886">
    <property type="term" value="C:plasma membrane"/>
    <property type="evidence" value="ECO:0007669"/>
    <property type="project" value="UniProtKB-SubCell"/>
</dbReference>
<dbReference type="KEGG" id="pswu:SY83_16970"/>
<dbReference type="EMBL" id="CP011388">
    <property type="protein sequence ID" value="ANE47692.1"/>
    <property type="molecule type" value="Genomic_DNA"/>
</dbReference>
<evidence type="ECO:0000256" key="6">
    <source>
        <dbReference type="ARBA" id="ARBA00022989"/>
    </source>
</evidence>
<evidence type="ECO:0000313" key="11">
    <source>
        <dbReference type="Proteomes" id="UP000076927"/>
    </source>
</evidence>
<evidence type="ECO:0000313" key="10">
    <source>
        <dbReference type="EMBL" id="ANE47692.1"/>
    </source>
</evidence>
<evidence type="ECO:0000256" key="3">
    <source>
        <dbReference type="ARBA" id="ARBA00022448"/>
    </source>
</evidence>
<feature type="transmembrane region" description="Helical" evidence="9">
    <location>
        <begin position="155"/>
        <end position="176"/>
    </location>
</feature>
<keyword evidence="6 9" id="KW-1133">Transmembrane helix</keyword>
<keyword evidence="7 8" id="KW-0472">Membrane</keyword>
<dbReference type="Proteomes" id="UP000076927">
    <property type="component" value="Chromosome"/>
</dbReference>
<evidence type="ECO:0000256" key="4">
    <source>
        <dbReference type="ARBA" id="ARBA00022475"/>
    </source>
</evidence>
<dbReference type="AlphaFoldDB" id="A0A172TL34"/>
<sequence length="199" mass="21282">MSRSFTLRGLAYSALFAALVVVFGFVSIPLGFTPVPITLQTLAVMLAGGLLGARYGFFSLMMVVVLVALGFPLLKGDGGIDKLLGPTGGYVVMWPVAALIIGWLVSKVRSNDWKGYILVFLIMECFGSLLLYVTGVPWLAYAAALPMEKALAGGFYPFILGDAIKAVAATIITITVRQLFPQTRLTGTSYYGVKQAVTK</sequence>
<name>A0A172TL34_9BACL</name>
<dbReference type="PANTHER" id="PTHR34295">
    <property type="entry name" value="BIOTIN TRANSPORTER BIOY"/>
    <property type="match status" value="1"/>
</dbReference>
<dbReference type="Pfam" id="PF02632">
    <property type="entry name" value="BioY"/>
    <property type="match status" value="1"/>
</dbReference>
<comment type="similarity">
    <text evidence="2 8">Belongs to the BioY family.</text>
</comment>
<evidence type="ECO:0000256" key="2">
    <source>
        <dbReference type="ARBA" id="ARBA00010692"/>
    </source>
</evidence>
<dbReference type="PIRSF" id="PIRSF016661">
    <property type="entry name" value="BioY"/>
    <property type="match status" value="1"/>
</dbReference>
<proteinExistence type="inferred from homology"/>
<evidence type="ECO:0000256" key="8">
    <source>
        <dbReference type="PIRNR" id="PIRNR016661"/>
    </source>
</evidence>
<dbReference type="GO" id="GO:0015225">
    <property type="term" value="F:biotin transmembrane transporter activity"/>
    <property type="evidence" value="ECO:0007669"/>
    <property type="project" value="UniProtKB-UniRule"/>
</dbReference>
<feature type="transmembrane region" description="Helical" evidence="9">
    <location>
        <begin position="83"/>
        <end position="105"/>
    </location>
</feature>
<keyword evidence="5 9" id="KW-0812">Transmembrane</keyword>
<keyword evidence="3 8" id="KW-0813">Transport</keyword>
<evidence type="ECO:0000256" key="9">
    <source>
        <dbReference type="SAM" id="Phobius"/>
    </source>
</evidence>
<reference evidence="10 11" key="1">
    <citation type="submission" date="2015-01" db="EMBL/GenBank/DDBJ databases">
        <title>Paenibacillus swuensis/DY6/whole genome sequencing.</title>
        <authorList>
            <person name="Kim M.K."/>
            <person name="Srinivasan S."/>
            <person name="Lee J.-J."/>
        </authorList>
    </citation>
    <scope>NUCLEOTIDE SEQUENCE [LARGE SCALE GENOMIC DNA]</scope>
    <source>
        <strain evidence="10 11">DY6</strain>
    </source>
</reference>
<feature type="transmembrane region" description="Helical" evidence="9">
    <location>
        <begin position="117"/>
        <end position="143"/>
    </location>
</feature>
<accession>A0A172TL34</accession>
<gene>
    <name evidence="10" type="ORF">SY83_16970</name>
</gene>
<feature type="transmembrane region" description="Helical" evidence="9">
    <location>
        <begin position="12"/>
        <end position="32"/>
    </location>
</feature>